<reference evidence="1 2" key="1">
    <citation type="journal article" date="2020" name="ISME J.">
        <title>Comparative genomics reveals insights into cyanobacterial evolution and habitat adaptation.</title>
        <authorList>
            <person name="Chen M.Y."/>
            <person name="Teng W.K."/>
            <person name="Zhao L."/>
            <person name="Hu C.X."/>
            <person name="Zhou Y.K."/>
            <person name="Han B.P."/>
            <person name="Song L.R."/>
            <person name="Shu W.S."/>
        </authorList>
    </citation>
    <scope>NUCLEOTIDE SEQUENCE [LARGE SCALE GENOMIC DNA]</scope>
    <source>
        <strain evidence="1 2">FACHB-159</strain>
    </source>
</reference>
<sequence>MGHGAWGQGKNSPVSAFGDGFSCRRRCANAKAKGEQNFGGKTYCNLSPCPLVSPFTHTCPSAP</sequence>
<dbReference type="EMBL" id="JACJTU010000025">
    <property type="protein sequence ID" value="MBD2736901.1"/>
    <property type="molecule type" value="Genomic_DNA"/>
</dbReference>
<gene>
    <name evidence="1" type="ORF">H6H03_23925</name>
</gene>
<dbReference type="Proteomes" id="UP000637383">
    <property type="component" value="Unassembled WGS sequence"/>
</dbReference>
<protein>
    <submittedName>
        <fullName evidence="1">Uncharacterized protein</fullName>
    </submittedName>
</protein>
<evidence type="ECO:0000313" key="1">
    <source>
        <dbReference type="EMBL" id="MBD2736901.1"/>
    </source>
</evidence>
<keyword evidence="2" id="KW-1185">Reference proteome</keyword>
<organism evidence="1 2">
    <name type="scientific">Nostoc paludosum FACHB-159</name>
    <dbReference type="NCBI Taxonomy" id="2692908"/>
    <lineage>
        <taxon>Bacteria</taxon>
        <taxon>Bacillati</taxon>
        <taxon>Cyanobacteriota</taxon>
        <taxon>Cyanophyceae</taxon>
        <taxon>Nostocales</taxon>
        <taxon>Nostocaceae</taxon>
        <taxon>Nostoc</taxon>
    </lineage>
</organism>
<evidence type="ECO:0000313" key="2">
    <source>
        <dbReference type="Proteomes" id="UP000637383"/>
    </source>
</evidence>
<accession>A0ABR8KDI5</accession>
<proteinExistence type="predicted"/>
<comment type="caution">
    <text evidence="1">The sequence shown here is derived from an EMBL/GenBank/DDBJ whole genome shotgun (WGS) entry which is preliminary data.</text>
</comment>
<name>A0ABR8KDI5_9NOSO</name>